<evidence type="ECO:0000313" key="2">
    <source>
        <dbReference type="Proteomes" id="UP000069030"/>
    </source>
</evidence>
<protein>
    <submittedName>
        <fullName evidence="1">Uncharacterized protein</fullName>
    </submittedName>
</protein>
<dbReference type="KEGG" id="mod:AS202_19455"/>
<accession>A0A0S7EDG3</accession>
<dbReference type="AlphaFoldDB" id="A0A0S7EDG3"/>
<proteinExistence type="predicted"/>
<dbReference type="RefSeq" id="WP_006261335.1">
    <property type="nucleotide sequence ID" value="NZ_BCMQ01000004.1"/>
</dbReference>
<dbReference type="EMBL" id="CP013690">
    <property type="protein sequence ID" value="ALU28189.1"/>
    <property type="molecule type" value="Genomic_DNA"/>
</dbReference>
<dbReference type="Proteomes" id="UP000069030">
    <property type="component" value="Chromosome"/>
</dbReference>
<gene>
    <name evidence="1" type="ORF">AS202_19455</name>
</gene>
<reference evidence="1 2" key="1">
    <citation type="journal article" date="2016" name="J. Zhejiang Univ. Sci. B">
        <title>Antibiotic resistance mechanisms of Myroides sp.</title>
        <authorList>
            <person name="Hu S."/>
            <person name="Yuan S."/>
            <person name="Qu H."/>
            <person name="Jiang T."/>
            <person name="Zhou Y."/>
            <person name="Wang M."/>
            <person name="Ming D."/>
        </authorList>
    </citation>
    <scope>NUCLEOTIDE SEQUENCE [LARGE SCALE GENOMIC DNA]</scope>
    <source>
        <strain evidence="1 2">PR63039</strain>
    </source>
</reference>
<name>A0A0S7EDG3_9FLAO</name>
<organism evidence="1 2">
    <name type="scientific">Myroides odoratimimus</name>
    <dbReference type="NCBI Taxonomy" id="76832"/>
    <lineage>
        <taxon>Bacteria</taxon>
        <taxon>Pseudomonadati</taxon>
        <taxon>Bacteroidota</taxon>
        <taxon>Flavobacteriia</taxon>
        <taxon>Flavobacteriales</taxon>
        <taxon>Flavobacteriaceae</taxon>
        <taxon>Myroides</taxon>
    </lineage>
</organism>
<sequence>MRFYKYILFYCFMSVSLFAQQGINTTLPNPNAELTLGSTDKGMLFNRVKLVSLNSPKPLSDTSLDVGVTVYNTNVTGDLTEGVYFWSSEKKWTKIYSKKTPTRLTNLVGYFRTKSSIEVPYQQSVQMKDLDFEYTALEDGVLFLEYLMVAYVTYQPGNATLQGATDALFETIITDSTKKEISREYCAISPYMVVPGDGNKAVTAVGIYYVNVKRGEKYTVNTFASNVYAGPNANKFKNMVGNLVGPNSNYQSSLKVTFLSELTN</sequence>
<evidence type="ECO:0000313" key="1">
    <source>
        <dbReference type="EMBL" id="ALU28189.1"/>
    </source>
</evidence>